<evidence type="ECO:0000256" key="11">
    <source>
        <dbReference type="ARBA" id="ARBA00023204"/>
    </source>
</evidence>
<dbReference type="SMART" id="SM00475">
    <property type="entry name" value="53EXOc"/>
    <property type="match status" value="1"/>
</dbReference>
<keyword evidence="6 14" id="KW-0227">DNA damage</keyword>
<dbReference type="EMBL" id="DRBC01000038">
    <property type="protein sequence ID" value="HDN84241.1"/>
    <property type="molecule type" value="Genomic_DNA"/>
</dbReference>
<dbReference type="GO" id="GO:0006261">
    <property type="term" value="P:DNA-templated DNA replication"/>
    <property type="evidence" value="ECO:0007669"/>
    <property type="project" value="UniProtKB-UniRule"/>
</dbReference>
<dbReference type="Pfam" id="PF02739">
    <property type="entry name" value="5_3_exonuc_N"/>
    <property type="match status" value="1"/>
</dbReference>
<dbReference type="NCBIfam" id="NF004397">
    <property type="entry name" value="PRK05755.1"/>
    <property type="match status" value="1"/>
</dbReference>
<dbReference type="InterPro" id="IPR043502">
    <property type="entry name" value="DNA/RNA_pol_sf"/>
</dbReference>
<dbReference type="InterPro" id="IPR029060">
    <property type="entry name" value="PIN-like_dom_sf"/>
</dbReference>
<dbReference type="Gene3D" id="3.30.420.10">
    <property type="entry name" value="Ribonuclease H-like superfamily/Ribonuclease H"/>
    <property type="match status" value="1"/>
</dbReference>
<dbReference type="InterPro" id="IPR020046">
    <property type="entry name" value="5-3_exonucl_a-hlix_arch_N"/>
</dbReference>
<dbReference type="InterPro" id="IPR002421">
    <property type="entry name" value="5-3_exonuclease"/>
</dbReference>
<keyword evidence="10 14" id="KW-0238">DNA-binding</keyword>
<keyword evidence="11 14" id="KW-0234">DNA repair</keyword>
<dbReference type="Pfam" id="PF01367">
    <property type="entry name" value="5_3_exonuc"/>
    <property type="match status" value="1"/>
</dbReference>
<evidence type="ECO:0000256" key="12">
    <source>
        <dbReference type="ARBA" id="ARBA00049244"/>
    </source>
</evidence>
<protein>
    <recommendedName>
        <fullName evidence="13 14">DNA polymerase I</fullName>
        <ecNumber evidence="13 14">2.7.7.7</ecNumber>
    </recommendedName>
</protein>
<dbReference type="GO" id="GO:0003887">
    <property type="term" value="F:DNA-directed DNA polymerase activity"/>
    <property type="evidence" value="ECO:0007669"/>
    <property type="project" value="UniProtKB-UniRule"/>
</dbReference>
<keyword evidence="8 14" id="KW-0269">Exonuclease</keyword>
<comment type="catalytic activity">
    <reaction evidence="12 14">
        <text>DNA(n) + a 2'-deoxyribonucleoside 5'-triphosphate = DNA(n+1) + diphosphate</text>
        <dbReference type="Rhea" id="RHEA:22508"/>
        <dbReference type="Rhea" id="RHEA-COMP:17339"/>
        <dbReference type="Rhea" id="RHEA-COMP:17340"/>
        <dbReference type="ChEBI" id="CHEBI:33019"/>
        <dbReference type="ChEBI" id="CHEBI:61560"/>
        <dbReference type="ChEBI" id="CHEBI:173112"/>
        <dbReference type="EC" id="2.7.7.7"/>
    </reaction>
</comment>
<dbReference type="InterPro" id="IPR054690">
    <property type="entry name" value="DNA_polI_exonuclease"/>
</dbReference>
<dbReference type="Gene3D" id="3.40.50.1010">
    <property type="entry name" value="5'-nuclease"/>
    <property type="match status" value="1"/>
</dbReference>
<dbReference type="SMART" id="SM00482">
    <property type="entry name" value="POLAc"/>
    <property type="match status" value="1"/>
</dbReference>
<dbReference type="PANTHER" id="PTHR10133:SF27">
    <property type="entry name" value="DNA POLYMERASE NU"/>
    <property type="match status" value="1"/>
</dbReference>
<dbReference type="PRINTS" id="PR00868">
    <property type="entry name" value="DNAPOLI"/>
</dbReference>
<evidence type="ECO:0000256" key="1">
    <source>
        <dbReference type="ARBA" id="ARBA00007705"/>
    </source>
</evidence>
<evidence type="ECO:0000256" key="8">
    <source>
        <dbReference type="ARBA" id="ARBA00022839"/>
    </source>
</evidence>
<sequence>MVTSKKKKLVLIDGNALLYRSFYALPPLKTKQGIPTGGVYGFTRILLKLLQTEKPDYIACAFDKGKKTFRHQEWKEYKITRPTTPSELSQQIPILKQILEGFRIPFFEKEEYEADDILATLAKRGEEAGLEIEIFTGDKDIFQIISPSIKVVRFKKGISQTQVFDAQKVKEEYGVSPQQIADYLALVGDISDNIPGVPGIGPKTATKLIQRFGSVEGILNNLDKLPPRVAEQIKKNDQQIKLSKKLALIVSSVPLEFNLDKLKTRDPDRDTLLSVFQKLEFKELIKKFNDNNAKQNNINNINVNFSSDIQSVMDKITSPVIIQLESEESNWKIVLSSDQKDDIFEVNLGEYPEKSSFFKPLKDILTSEKIKKIGHNLKDTIITLKKWGIDLNGVEFDTGIASYLLNSSSSYSLEDLCLEFLGKRINTPIPAPLKVQLIRELYPILRQQLKNQKVEYLFYKVEIPLLKVLAEMQLRGIKVNPKILKDFLQKIRLKREKIEDEIYKEVGETFNINSPQQLGKILFERLNLPVIKRTKTGYSTSETTIQTLSIINPLLKKILDYRHLFKLESSYIKPLLDLINPVTGRIHTCFNQMVTSTGRLSSSNPNLQNIPIREKSGREIRKAFVAREDHLFISADYSQIELRLLAHLSGDKRLIDAFLKGEDIHRETAAEIFNVLPLQVTAQMRRKAKVVNFGIIYGISPFGLAQNLGISEGEAEEYIERYFNRYPGVKLYIEKILEEARKKGYVTTIMGRRRYILEINSRNKKRRKLAERIAINSPIQGSAADLIKLAMVNLQRRIKKDNLPGWIILQLHDELLLEVLKDKVDQLRKIVKEEMESAMKLSIPLVVDIKIGKNWGEMGDY</sequence>
<dbReference type="FunFam" id="3.40.50.1010:FF:000001">
    <property type="entry name" value="DNA polymerase I"/>
    <property type="match status" value="1"/>
</dbReference>
<dbReference type="Gene3D" id="1.20.1060.10">
    <property type="entry name" value="Taq DNA Polymerase, Chain T, domain 4"/>
    <property type="match status" value="1"/>
</dbReference>
<feature type="domain" description="DNA-directed DNA polymerase family A palm" evidence="16">
    <location>
        <begin position="617"/>
        <end position="823"/>
    </location>
</feature>
<dbReference type="FunFam" id="1.20.1060.10:FF:000001">
    <property type="entry name" value="DNA polymerase I"/>
    <property type="match status" value="1"/>
</dbReference>
<evidence type="ECO:0000256" key="6">
    <source>
        <dbReference type="ARBA" id="ARBA00022763"/>
    </source>
</evidence>
<dbReference type="Proteomes" id="UP000885660">
    <property type="component" value="Unassembled WGS sequence"/>
</dbReference>
<dbReference type="Pfam" id="PF00476">
    <property type="entry name" value="DNA_pol_A"/>
    <property type="match status" value="1"/>
</dbReference>
<dbReference type="InterPro" id="IPR019760">
    <property type="entry name" value="DNA-dir_DNA_pol_A_CS"/>
</dbReference>
<evidence type="ECO:0000256" key="7">
    <source>
        <dbReference type="ARBA" id="ARBA00022801"/>
    </source>
</evidence>
<dbReference type="CDD" id="cd09859">
    <property type="entry name" value="PIN_53EXO"/>
    <property type="match status" value="1"/>
</dbReference>
<reference evidence="17" key="1">
    <citation type="journal article" date="2020" name="mSystems">
        <title>Genome- and Community-Level Interaction Insights into Carbon Utilization and Element Cycling Functions of Hydrothermarchaeota in Hydrothermal Sediment.</title>
        <authorList>
            <person name="Zhou Z."/>
            <person name="Liu Y."/>
            <person name="Xu W."/>
            <person name="Pan J."/>
            <person name="Luo Z.H."/>
            <person name="Li M."/>
        </authorList>
    </citation>
    <scope>NUCLEOTIDE SEQUENCE [LARGE SCALE GENOMIC DNA]</scope>
    <source>
        <strain evidence="17">HyVt-219</strain>
    </source>
</reference>
<dbReference type="Gene3D" id="1.10.150.20">
    <property type="entry name" value="5' to 3' exonuclease, C-terminal subdomain"/>
    <property type="match status" value="2"/>
</dbReference>
<dbReference type="Gene3D" id="3.30.70.370">
    <property type="match status" value="1"/>
</dbReference>
<evidence type="ECO:0000259" key="16">
    <source>
        <dbReference type="SMART" id="SM00482"/>
    </source>
</evidence>
<evidence type="ECO:0000256" key="10">
    <source>
        <dbReference type="ARBA" id="ARBA00023125"/>
    </source>
</evidence>
<dbReference type="InterPro" id="IPR020045">
    <property type="entry name" value="DNA_polI_H3TH"/>
</dbReference>
<evidence type="ECO:0000256" key="14">
    <source>
        <dbReference type="RuleBase" id="RU004460"/>
    </source>
</evidence>
<dbReference type="CDD" id="cd08637">
    <property type="entry name" value="DNA_pol_A_pol_I_C"/>
    <property type="match status" value="1"/>
</dbReference>
<dbReference type="PANTHER" id="PTHR10133">
    <property type="entry name" value="DNA POLYMERASE I"/>
    <property type="match status" value="1"/>
</dbReference>
<keyword evidence="5" id="KW-0540">Nuclease</keyword>
<dbReference type="EC" id="2.7.7.7" evidence="13 14"/>
<dbReference type="GO" id="GO:0006302">
    <property type="term" value="P:double-strand break repair"/>
    <property type="evidence" value="ECO:0007669"/>
    <property type="project" value="TreeGrafter"/>
</dbReference>
<dbReference type="NCBIfam" id="TIGR00593">
    <property type="entry name" value="pola"/>
    <property type="match status" value="1"/>
</dbReference>
<name>A0A7V0QPY4_UNCAE</name>
<keyword evidence="3 14" id="KW-0548">Nucleotidyltransferase</keyword>
<organism evidence="17">
    <name type="scientific">Aerophobetes bacterium</name>
    <dbReference type="NCBI Taxonomy" id="2030807"/>
    <lineage>
        <taxon>Bacteria</taxon>
        <taxon>Candidatus Aerophobota</taxon>
    </lineage>
</organism>
<keyword evidence="9 14" id="KW-0239">DNA-directed DNA polymerase</keyword>
<evidence type="ECO:0000256" key="4">
    <source>
        <dbReference type="ARBA" id="ARBA00022705"/>
    </source>
</evidence>
<dbReference type="SUPFAM" id="SSF47807">
    <property type="entry name" value="5' to 3' exonuclease, C-terminal subdomain"/>
    <property type="match status" value="1"/>
</dbReference>
<dbReference type="Pfam" id="PF22619">
    <property type="entry name" value="DNA_polI_exo1"/>
    <property type="match status" value="1"/>
</dbReference>
<keyword evidence="7 14" id="KW-0378">Hydrolase</keyword>
<dbReference type="InterPro" id="IPR012337">
    <property type="entry name" value="RNaseH-like_sf"/>
</dbReference>
<evidence type="ECO:0000256" key="3">
    <source>
        <dbReference type="ARBA" id="ARBA00022695"/>
    </source>
</evidence>
<evidence type="ECO:0000256" key="2">
    <source>
        <dbReference type="ARBA" id="ARBA00022679"/>
    </source>
</evidence>
<dbReference type="GO" id="GO:0003677">
    <property type="term" value="F:DNA binding"/>
    <property type="evidence" value="ECO:0007669"/>
    <property type="project" value="UniProtKB-UniRule"/>
</dbReference>
<evidence type="ECO:0000256" key="9">
    <source>
        <dbReference type="ARBA" id="ARBA00022932"/>
    </source>
</evidence>
<accession>A0A7V0QPY4</accession>
<dbReference type="SUPFAM" id="SSF53098">
    <property type="entry name" value="Ribonuclease H-like"/>
    <property type="match status" value="1"/>
</dbReference>
<dbReference type="CDD" id="cd06140">
    <property type="entry name" value="DNA_polA_I_Bacillus_like_exo"/>
    <property type="match status" value="1"/>
</dbReference>
<comment type="similarity">
    <text evidence="1 14">Belongs to the DNA polymerase type-A family.</text>
</comment>
<evidence type="ECO:0000259" key="15">
    <source>
        <dbReference type="SMART" id="SM00475"/>
    </source>
</evidence>
<dbReference type="PROSITE" id="PS00447">
    <property type="entry name" value="DNA_POLYMERASE_A"/>
    <property type="match status" value="1"/>
</dbReference>
<evidence type="ECO:0000313" key="17">
    <source>
        <dbReference type="EMBL" id="HDN84241.1"/>
    </source>
</evidence>
<dbReference type="InterPro" id="IPR036279">
    <property type="entry name" value="5-3_exonuclease_C_sf"/>
</dbReference>
<proteinExistence type="inferred from homology"/>
<evidence type="ECO:0000256" key="13">
    <source>
        <dbReference type="NCBIfam" id="TIGR00593"/>
    </source>
</evidence>
<comment type="caution">
    <text evidence="17">The sequence shown here is derived from an EMBL/GenBank/DDBJ whole genome shotgun (WGS) entry which is preliminary data.</text>
</comment>
<dbReference type="InterPro" id="IPR002298">
    <property type="entry name" value="DNA_polymerase_A"/>
</dbReference>
<dbReference type="InterPro" id="IPR018320">
    <property type="entry name" value="DNA_polymerase_1"/>
</dbReference>
<dbReference type="InterPro" id="IPR008918">
    <property type="entry name" value="HhH2"/>
</dbReference>
<gene>
    <name evidence="14 17" type="primary">polA</name>
    <name evidence="17" type="ORF">ENG47_00610</name>
</gene>
<dbReference type="SMART" id="SM00279">
    <property type="entry name" value="HhH2"/>
    <property type="match status" value="1"/>
</dbReference>
<dbReference type="GO" id="GO:0008409">
    <property type="term" value="F:5'-3' exonuclease activity"/>
    <property type="evidence" value="ECO:0007669"/>
    <property type="project" value="UniProtKB-UniRule"/>
</dbReference>
<keyword evidence="4 14" id="KW-0235">DNA replication</keyword>
<dbReference type="FunFam" id="1.10.150.20:FF:000002">
    <property type="entry name" value="DNA polymerase I"/>
    <property type="match status" value="1"/>
</dbReference>
<dbReference type="SUPFAM" id="SSF56672">
    <property type="entry name" value="DNA/RNA polymerases"/>
    <property type="match status" value="1"/>
</dbReference>
<keyword evidence="2 14" id="KW-0808">Transferase</keyword>
<dbReference type="AlphaFoldDB" id="A0A7V0QPY4"/>
<dbReference type="InterPro" id="IPR001098">
    <property type="entry name" value="DNA-dir_DNA_pol_A_palm_dom"/>
</dbReference>
<dbReference type="InterPro" id="IPR036397">
    <property type="entry name" value="RNaseH_sf"/>
</dbReference>
<feature type="domain" description="5'-3' exonuclease" evidence="15">
    <location>
        <begin position="7"/>
        <end position="265"/>
    </location>
</feature>
<evidence type="ECO:0000256" key="5">
    <source>
        <dbReference type="ARBA" id="ARBA00022722"/>
    </source>
</evidence>
<comment type="function">
    <text evidence="14">In addition to polymerase activity, this DNA polymerase exhibits 5'-3' exonuclease activity.</text>
</comment>
<dbReference type="CDD" id="cd09898">
    <property type="entry name" value="H3TH_53EXO"/>
    <property type="match status" value="1"/>
</dbReference>
<dbReference type="SUPFAM" id="SSF88723">
    <property type="entry name" value="PIN domain-like"/>
    <property type="match status" value="1"/>
</dbReference>
<dbReference type="FunFam" id="1.10.150.20:FF:000003">
    <property type="entry name" value="DNA polymerase I"/>
    <property type="match status" value="1"/>
</dbReference>